<evidence type="ECO:0000313" key="1">
    <source>
        <dbReference type="EMBL" id="KAK6295899.1"/>
    </source>
</evidence>
<comment type="caution">
    <text evidence="1">The sequence shown here is derived from an EMBL/GenBank/DDBJ whole genome shotgun (WGS) entry which is preliminary data.</text>
</comment>
<gene>
    <name evidence="1" type="ORF">J4Q44_G00336120</name>
</gene>
<sequence length="107" mass="12526">MKRDQLLHYLKIHPHQAFVSELQSYAQKLGLLAVSFGELVYHLLVVLYFSNLQPIDKLHLEYRHQSSGGLIGTREVEFEETQLSVKLRGYLGFWRGRGSPMEWILRI</sequence>
<evidence type="ECO:0000313" key="2">
    <source>
        <dbReference type="Proteomes" id="UP001356427"/>
    </source>
</evidence>
<keyword evidence="2" id="KW-1185">Reference proteome</keyword>
<organism evidence="1 2">
    <name type="scientific">Coregonus suidteri</name>
    <dbReference type="NCBI Taxonomy" id="861788"/>
    <lineage>
        <taxon>Eukaryota</taxon>
        <taxon>Metazoa</taxon>
        <taxon>Chordata</taxon>
        <taxon>Craniata</taxon>
        <taxon>Vertebrata</taxon>
        <taxon>Euteleostomi</taxon>
        <taxon>Actinopterygii</taxon>
        <taxon>Neopterygii</taxon>
        <taxon>Teleostei</taxon>
        <taxon>Protacanthopterygii</taxon>
        <taxon>Salmoniformes</taxon>
        <taxon>Salmonidae</taxon>
        <taxon>Coregoninae</taxon>
        <taxon>Coregonus</taxon>
    </lineage>
</organism>
<reference evidence="1 2" key="1">
    <citation type="submission" date="2021-04" db="EMBL/GenBank/DDBJ databases">
        <authorList>
            <person name="De Guttry C."/>
            <person name="Zahm M."/>
            <person name="Klopp C."/>
            <person name="Cabau C."/>
            <person name="Louis A."/>
            <person name="Berthelot C."/>
            <person name="Parey E."/>
            <person name="Roest Crollius H."/>
            <person name="Montfort J."/>
            <person name="Robinson-Rechavi M."/>
            <person name="Bucao C."/>
            <person name="Bouchez O."/>
            <person name="Gislard M."/>
            <person name="Lluch J."/>
            <person name="Milhes M."/>
            <person name="Lampietro C."/>
            <person name="Lopez Roques C."/>
            <person name="Donnadieu C."/>
            <person name="Braasch I."/>
            <person name="Desvignes T."/>
            <person name="Postlethwait J."/>
            <person name="Bobe J."/>
            <person name="Wedekind C."/>
            <person name="Guiguen Y."/>
        </authorList>
    </citation>
    <scope>NUCLEOTIDE SEQUENCE [LARGE SCALE GENOMIC DNA]</scope>
    <source>
        <strain evidence="1">Cs_M1</strain>
        <tissue evidence="1">Blood</tissue>
    </source>
</reference>
<dbReference type="Proteomes" id="UP001356427">
    <property type="component" value="Unassembled WGS sequence"/>
</dbReference>
<protein>
    <submittedName>
        <fullName evidence="1">Uncharacterized protein</fullName>
    </submittedName>
</protein>
<accession>A0AAN8KJH2</accession>
<dbReference type="EMBL" id="JAGTTL010000033">
    <property type="protein sequence ID" value="KAK6295899.1"/>
    <property type="molecule type" value="Genomic_DNA"/>
</dbReference>
<proteinExistence type="predicted"/>
<dbReference type="AlphaFoldDB" id="A0AAN8KJH2"/>
<name>A0AAN8KJH2_9TELE</name>